<reference evidence="2 3" key="1">
    <citation type="submission" date="2018-02" db="EMBL/GenBank/DDBJ databases">
        <title>Draft genome of wild Prunus yedoensis var. nudiflora.</title>
        <authorList>
            <person name="Baek S."/>
            <person name="Kim J.-H."/>
            <person name="Choi K."/>
            <person name="Kim G.-B."/>
            <person name="Cho A."/>
            <person name="Jang H."/>
            <person name="Shin C.-H."/>
            <person name="Yu H.-J."/>
            <person name="Mun J.-H."/>
        </authorList>
    </citation>
    <scope>NUCLEOTIDE SEQUENCE [LARGE SCALE GENOMIC DNA]</scope>
    <source>
        <strain evidence="3">cv. Jeju island</strain>
        <tissue evidence="2">Leaf</tissue>
    </source>
</reference>
<dbReference type="Proteomes" id="UP000250321">
    <property type="component" value="Unassembled WGS sequence"/>
</dbReference>
<proteinExistence type="predicted"/>
<evidence type="ECO:0000256" key="1">
    <source>
        <dbReference type="SAM" id="MobiDB-lite"/>
    </source>
</evidence>
<comment type="caution">
    <text evidence="2">The sequence shown here is derived from an EMBL/GenBank/DDBJ whole genome shotgun (WGS) entry which is preliminary data.</text>
</comment>
<organism evidence="2 3">
    <name type="scientific">Prunus yedoensis var. nudiflora</name>
    <dbReference type="NCBI Taxonomy" id="2094558"/>
    <lineage>
        <taxon>Eukaryota</taxon>
        <taxon>Viridiplantae</taxon>
        <taxon>Streptophyta</taxon>
        <taxon>Embryophyta</taxon>
        <taxon>Tracheophyta</taxon>
        <taxon>Spermatophyta</taxon>
        <taxon>Magnoliopsida</taxon>
        <taxon>eudicotyledons</taxon>
        <taxon>Gunneridae</taxon>
        <taxon>Pentapetalae</taxon>
        <taxon>rosids</taxon>
        <taxon>fabids</taxon>
        <taxon>Rosales</taxon>
        <taxon>Rosaceae</taxon>
        <taxon>Amygdaloideae</taxon>
        <taxon>Amygdaleae</taxon>
        <taxon>Prunus</taxon>
    </lineage>
</organism>
<name>A0A314XW01_PRUYE</name>
<sequence>MATDNEFEAKDVFFSAIRSPKRNGYFSIEGIRGKVKFSKIGMRRDGHRPELLHVTKNDKGSRGIDLDIGDSEISEVLEAREPDASEPTEAVNAGEGVERGNEIGREVDRGNGI</sequence>
<protein>
    <submittedName>
        <fullName evidence="2">Uncharacterized protein</fullName>
    </submittedName>
</protein>
<feature type="region of interest" description="Disordered" evidence="1">
    <location>
        <begin position="80"/>
        <end position="113"/>
    </location>
</feature>
<evidence type="ECO:0000313" key="2">
    <source>
        <dbReference type="EMBL" id="PQP96956.1"/>
    </source>
</evidence>
<dbReference type="AlphaFoldDB" id="A0A314XW01"/>
<keyword evidence="3" id="KW-1185">Reference proteome</keyword>
<gene>
    <name evidence="2" type="ORF">Pyn_26762</name>
</gene>
<dbReference type="EMBL" id="PJQY01002043">
    <property type="protein sequence ID" value="PQP96956.1"/>
    <property type="molecule type" value="Genomic_DNA"/>
</dbReference>
<evidence type="ECO:0000313" key="3">
    <source>
        <dbReference type="Proteomes" id="UP000250321"/>
    </source>
</evidence>
<feature type="compositionally biased region" description="Basic and acidic residues" evidence="1">
    <location>
        <begin position="96"/>
        <end position="113"/>
    </location>
</feature>
<accession>A0A314XW01</accession>